<dbReference type="RefSeq" id="WP_146682756.1">
    <property type="nucleotide sequence ID" value="NZ_CP019646.1"/>
</dbReference>
<reference evidence="3" key="1">
    <citation type="submission" date="2017-02" db="EMBL/GenBank/DDBJ databases">
        <title>Comparative genomics and description of representatives of a novel lineage of planctomycetes thriving in anoxic sediments.</title>
        <authorList>
            <person name="Spring S."/>
            <person name="Bunk B."/>
            <person name="Sproer C."/>
        </authorList>
    </citation>
    <scope>NUCLEOTIDE SEQUENCE [LARGE SCALE GENOMIC DNA]</scope>
    <source>
        <strain evidence="3">SM-Chi-D1</strain>
    </source>
</reference>
<evidence type="ECO:0000313" key="3">
    <source>
        <dbReference type="Proteomes" id="UP000188181"/>
    </source>
</evidence>
<dbReference type="Proteomes" id="UP000188181">
    <property type="component" value="Chromosome"/>
</dbReference>
<evidence type="ECO:0000256" key="1">
    <source>
        <dbReference type="SAM" id="Phobius"/>
    </source>
</evidence>
<dbReference type="SUPFAM" id="SSF54523">
    <property type="entry name" value="Pili subunits"/>
    <property type="match status" value="1"/>
</dbReference>
<proteinExistence type="predicted"/>
<dbReference type="EMBL" id="CP019646">
    <property type="protein sequence ID" value="AQQ70496.1"/>
    <property type="molecule type" value="Genomic_DNA"/>
</dbReference>
<dbReference type="STRING" id="1851148.SMSP2_00848"/>
<dbReference type="AlphaFoldDB" id="A0A1Q2MCR4"/>
<dbReference type="PANTHER" id="PTHR30093">
    <property type="entry name" value="GENERAL SECRETION PATHWAY PROTEIN G"/>
    <property type="match status" value="1"/>
</dbReference>
<keyword evidence="1" id="KW-1133">Transmembrane helix</keyword>
<accession>A0A1Q2MCR4</accession>
<keyword evidence="1" id="KW-0812">Transmembrane</keyword>
<name>A0A1Q2MCR4_9BACT</name>
<dbReference type="NCBIfam" id="TIGR02532">
    <property type="entry name" value="IV_pilin_GFxxxE"/>
    <property type="match status" value="1"/>
</dbReference>
<sequence length="272" mass="30690">MKHRSNHNFYRKTIPGFTLIELLVVISIIALLMAILMPSLNKARRQARVITCSGNIKQMIIGMNVYASENNGKCPERPDIVFPSKIWNTGDDKDVLNMFDQYIIAGAKTSDITFCPFIDKRSWLRPRLNGVPNTMTDDEAEKYAQYLYVKWTGCNFGYSLFTGLTAPGLNWEYSGNRNLKHTFLSTNSTDVVLADFVQVRLDLWFSSHAPAGGQLPQVWDSRPTPLVSPNPKAPKGFGGLNVGFGDGHVENRRETKNSIVDRTNSSVEWYVY</sequence>
<dbReference type="InterPro" id="IPR045584">
    <property type="entry name" value="Pilin-like"/>
</dbReference>
<keyword evidence="3" id="KW-1185">Reference proteome</keyword>
<dbReference type="Pfam" id="PF07963">
    <property type="entry name" value="N_methyl"/>
    <property type="match status" value="1"/>
</dbReference>
<gene>
    <name evidence="2" type="primary">xcpT_5</name>
    <name evidence="2" type="ORF">SMSP2_00848</name>
</gene>
<protein>
    <submittedName>
        <fullName evidence="2">PilD-dependent protein PddA</fullName>
    </submittedName>
</protein>
<dbReference type="InterPro" id="IPR012902">
    <property type="entry name" value="N_methyl_site"/>
</dbReference>
<dbReference type="Gene3D" id="3.30.700.10">
    <property type="entry name" value="Glycoprotein, Type 4 Pilin"/>
    <property type="match status" value="1"/>
</dbReference>
<evidence type="ECO:0000313" key="2">
    <source>
        <dbReference type="EMBL" id="AQQ70496.1"/>
    </source>
</evidence>
<dbReference type="KEGG" id="pbas:SMSP2_00848"/>
<organism evidence="2 3">
    <name type="scientific">Limihaloglobus sulfuriphilus</name>
    <dbReference type="NCBI Taxonomy" id="1851148"/>
    <lineage>
        <taxon>Bacteria</taxon>
        <taxon>Pseudomonadati</taxon>
        <taxon>Planctomycetota</taxon>
        <taxon>Phycisphaerae</taxon>
        <taxon>Sedimentisphaerales</taxon>
        <taxon>Sedimentisphaeraceae</taxon>
        <taxon>Limihaloglobus</taxon>
    </lineage>
</organism>
<feature type="transmembrane region" description="Helical" evidence="1">
    <location>
        <begin position="14"/>
        <end position="36"/>
    </location>
</feature>
<keyword evidence="1" id="KW-0472">Membrane</keyword>